<keyword evidence="5 6" id="KW-0472">Membrane</keyword>
<feature type="transmembrane region" description="Helical" evidence="6">
    <location>
        <begin position="12"/>
        <end position="33"/>
    </location>
</feature>
<dbReference type="PANTHER" id="PTHR43124">
    <property type="entry name" value="PURINE EFFLUX PUMP PBUE"/>
    <property type="match status" value="1"/>
</dbReference>
<feature type="transmembrane region" description="Helical" evidence="6">
    <location>
        <begin position="295"/>
        <end position="317"/>
    </location>
</feature>
<comment type="caution">
    <text evidence="7">The sequence shown here is derived from an EMBL/GenBank/DDBJ whole genome shotgun (WGS) entry which is preliminary data.</text>
</comment>
<dbReference type="InterPro" id="IPR036259">
    <property type="entry name" value="MFS_trans_sf"/>
</dbReference>
<reference evidence="7 8" key="1">
    <citation type="submission" date="2020-08" db="EMBL/GenBank/DDBJ databases">
        <title>Above-ground endophytic microbial communities from plants in different locations in the United States.</title>
        <authorList>
            <person name="Frank C."/>
        </authorList>
    </citation>
    <scope>NUCLEOTIDE SEQUENCE [LARGE SCALE GENOMIC DNA]</scope>
    <source>
        <strain evidence="7 8">WP4_2_2</strain>
    </source>
</reference>
<dbReference type="RefSeq" id="WP_183725187.1">
    <property type="nucleotide sequence ID" value="NZ_JACHBW010000009.1"/>
</dbReference>
<evidence type="ECO:0000256" key="5">
    <source>
        <dbReference type="ARBA" id="ARBA00023136"/>
    </source>
</evidence>
<keyword evidence="2" id="KW-1003">Cell membrane</keyword>
<dbReference type="Gene3D" id="1.20.1250.20">
    <property type="entry name" value="MFS general substrate transporter like domains"/>
    <property type="match status" value="1"/>
</dbReference>
<dbReference type="AlphaFoldDB" id="A0A7W9WRW8"/>
<feature type="transmembrane region" description="Helical" evidence="6">
    <location>
        <begin position="271"/>
        <end position="289"/>
    </location>
</feature>
<evidence type="ECO:0000256" key="3">
    <source>
        <dbReference type="ARBA" id="ARBA00022692"/>
    </source>
</evidence>
<gene>
    <name evidence="7" type="ORF">F4827_003490</name>
</gene>
<dbReference type="Proteomes" id="UP000571554">
    <property type="component" value="Unassembled WGS sequence"/>
</dbReference>
<evidence type="ECO:0000313" key="7">
    <source>
        <dbReference type="EMBL" id="MBB6103635.1"/>
    </source>
</evidence>
<feature type="transmembrane region" description="Helical" evidence="6">
    <location>
        <begin position="356"/>
        <end position="375"/>
    </location>
</feature>
<feature type="transmembrane region" description="Helical" evidence="6">
    <location>
        <begin position="329"/>
        <end position="350"/>
    </location>
</feature>
<evidence type="ECO:0000256" key="2">
    <source>
        <dbReference type="ARBA" id="ARBA00022475"/>
    </source>
</evidence>
<accession>A0A7W9WRW8</accession>
<feature type="transmembrane region" description="Helical" evidence="6">
    <location>
        <begin position="98"/>
        <end position="119"/>
    </location>
</feature>
<dbReference type="EMBL" id="JACHBW010000009">
    <property type="protein sequence ID" value="MBB6103635.1"/>
    <property type="molecule type" value="Genomic_DNA"/>
</dbReference>
<feature type="transmembrane region" description="Helical" evidence="6">
    <location>
        <begin position="239"/>
        <end position="262"/>
    </location>
</feature>
<evidence type="ECO:0000256" key="1">
    <source>
        <dbReference type="ARBA" id="ARBA00004651"/>
    </source>
</evidence>
<name>A0A7W9WRW8_9BURK</name>
<dbReference type="SUPFAM" id="SSF103473">
    <property type="entry name" value="MFS general substrate transporter"/>
    <property type="match status" value="1"/>
</dbReference>
<keyword evidence="3 6" id="KW-0812">Transmembrane</keyword>
<feature type="transmembrane region" description="Helical" evidence="6">
    <location>
        <begin position="206"/>
        <end position="227"/>
    </location>
</feature>
<dbReference type="InterPro" id="IPR011701">
    <property type="entry name" value="MFS"/>
</dbReference>
<protein>
    <submittedName>
        <fullName evidence="7">Putative MFS family arabinose efflux permease</fullName>
    </submittedName>
</protein>
<proteinExistence type="predicted"/>
<keyword evidence="4 6" id="KW-1133">Transmembrane helix</keyword>
<feature type="transmembrane region" description="Helical" evidence="6">
    <location>
        <begin position="157"/>
        <end position="185"/>
    </location>
</feature>
<feature type="transmembrane region" description="Helical" evidence="6">
    <location>
        <begin position="72"/>
        <end position="92"/>
    </location>
</feature>
<evidence type="ECO:0000256" key="4">
    <source>
        <dbReference type="ARBA" id="ARBA00022989"/>
    </source>
</evidence>
<organism evidence="7 8">
    <name type="scientific">Paraburkholderia bannensis</name>
    <dbReference type="NCBI Taxonomy" id="765414"/>
    <lineage>
        <taxon>Bacteria</taxon>
        <taxon>Pseudomonadati</taxon>
        <taxon>Pseudomonadota</taxon>
        <taxon>Betaproteobacteria</taxon>
        <taxon>Burkholderiales</taxon>
        <taxon>Burkholderiaceae</taxon>
        <taxon>Paraburkholderia</taxon>
    </lineage>
</organism>
<dbReference type="InterPro" id="IPR050189">
    <property type="entry name" value="MFS_Efflux_Transporters"/>
</dbReference>
<dbReference type="GO" id="GO:0022857">
    <property type="term" value="F:transmembrane transporter activity"/>
    <property type="evidence" value="ECO:0007669"/>
    <property type="project" value="InterPro"/>
</dbReference>
<comment type="subcellular location">
    <subcellularLocation>
        <location evidence="1">Cell membrane</location>
        <topology evidence="1">Multi-pass membrane protein</topology>
    </subcellularLocation>
</comment>
<dbReference type="PANTHER" id="PTHR43124:SF10">
    <property type="entry name" value="PURINE EFFLUX PUMP PBUE"/>
    <property type="match status" value="1"/>
</dbReference>
<evidence type="ECO:0000313" key="8">
    <source>
        <dbReference type="Proteomes" id="UP000571554"/>
    </source>
</evidence>
<dbReference type="GO" id="GO:0005886">
    <property type="term" value="C:plasma membrane"/>
    <property type="evidence" value="ECO:0007669"/>
    <property type="project" value="UniProtKB-SubCell"/>
</dbReference>
<evidence type="ECO:0000256" key="6">
    <source>
        <dbReference type="SAM" id="Phobius"/>
    </source>
</evidence>
<dbReference type="Pfam" id="PF07690">
    <property type="entry name" value="MFS_1"/>
    <property type="match status" value="1"/>
</dbReference>
<feature type="transmembrane region" description="Helical" evidence="6">
    <location>
        <begin position="45"/>
        <end position="65"/>
    </location>
</feature>
<sequence length="391" mass="40031">MPPRQGSNGALVLAHVAGMIDLVALPVWVNTLIDGFHFDAQRAGALATTYLAFAVLCSVCVAPLFARLPGRLAAALGFLVAACGFGLATQVTTFGAMFAAHAVAGAGIGCGLSVVHGAIGKTANPHRLFAMGHLALAVFGVAYFAAVPPLVSTHGGALLFVVFVGLSLVASLALAAAWPAGLQGIDAKDAARRFTKARGARLERGCWSAIAGIVFMAINQAMVFSFAQRIGLARGFGAAQVNAVLIAVGLVNLLPPVLAALLQRRFDARNVALAGPLAQAALALVIGNSTSFAPYALAASLWVFAMIFTHTFLFGLLAKLDATGRAVAYTPAMLMAGSAMGPLLGGMLIVRFGFGALGIASVCIALVSFLCFGRLRALALVQPQLDLPSAH</sequence>
<feature type="transmembrane region" description="Helical" evidence="6">
    <location>
        <begin position="131"/>
        <end position="151"/>
    </location>
</feature>
<keyword evidence="8" id="KW-1185">Reference proteome</keyword>